<comment type="catalytic activity">
    <reaction evidence="1">
        <text>a neolactoside IV(2)-alpha-Fuc-nLc4Cer(d18:1(4E)) + H2O = a neolactoside nLc4Cer(d18:1(4E)) + L-fucose</text>
        <dbReference type="Rhea" id="RHEA:48224"/>
        <dbReference type="ChEBI" id="CHEBI:2181"/>
        <dbReference type="ChEBI" id="CHEBI:15377"/>
        <dbReference type="ChEBI" id="CHEBI:17006"/>
        <dbReference type="ChEBI" id="CHEBI:28691"/>
    </reaction>
    <physiologicalReaction direction="left-to-right" evidence="1">
        <dbReference type="Rhea" id="RHEA:48225"/>
    </physiologicalReaction>
</comment>
<proteinExistence type="inferred from homology"/>
<dbReference type="InterPro" id="IPR057739">
    <property type="entry name" value="Glyco_hydro_29_N"/>
</dbReference>
<feature type="domain" description="Glycoside hydrolase family 29 N-terminal" evidence="14">
    <location>
        <begin position="33"/>
        <end position="370"/>
    </location>
</feature>
<keyword evidence="8" id="KW-0325">Glycoprotein</keyword>
<evidence type="ECO:0000256" key="10">
    <source>
        <dbReference type="ARBA" id="ARBA00074133"/>
    </source>
</evidence>
<organism evidence="16 17">
    <name type="scientific">Parthenolecanium corni</name>
    <dbReference type="NCBI Taxonomy" id="536013"/>
    <lineage>
        <taxon>Eukaryota</taxon>
        <taxon>Metazoa</taxon>
        <taxon>Ecdysozoa</taxon>
        <taxon>Arthropoda</taxon>
        <taxon>Hexapoda</taxon>
        <taxon>Insecta</taxon>
        <taxon>Pterygota</taxon>
        <taxon>Neoptera</taxon>
        <taxon>Paraneoptera</taxon>
        <taxon>Hemiptera</taxon>
        <taxon>Sternorrhyncha</taxon>
        <taxon>Coccoidea</taxon>
        <taxon>Coccidae</taxon>
        <taxon>Parthenolecanium</taxon>
    </lineage>
</organism>
<evidence type="ECO:0000256" key="13">
    <source>
        <dbReference type="PIRSR" id="PIRSR001092-1"/>
    </source>
</evidence>
<evidence type="ECO:0000313" key="17">
    <source>
        <dbReference type="Proteomes" id="UP001367676"/>
    </source>
</evidence>
<evidence type="ECO:0000256" key="8">
    <source>
        <dbReference type="ARBA" id="ARBA00023180"/>
    </source>
</evidence>
<evidence type="ECO:0000256" key="2">
    <source>
        <dbReference type="ARBA" id="ARBA00000419"/>
    </source>
</evidence>
<dbReference type="PANTHER" id="PTHR10030:SF37">
    <property type="entry name" value="ALPHA-L-FUCOSIDASE-RELATED"/>
    <property type="match status" value="1"/>
</dbReference>
<dbReference type="InterPro" id="IPR031919">
    <property type="entry name" value="Fucosidase_C"/>
</dbReference>
<dbReference type="GO" id="GO:0005764">
    <property type="term" value="C:lysosome"/>
    <property type="evidence" value="ECO:0007669"/>
    <property type="project" value="TreeGrafter"/>
</dbReference>
<dbReference type="GO" id="GO:0004560">
    <property type="term" value="F:alpha-L-fucosidase activity"/>
    <property type="evidence" value="ECO:0007669"/>
    <property type="project" value="UniProtKB-EC"/>
</dbReference>
<feature type="domain" description="Alpha-L-fucosidase C-terminal" evidence="15">
    <location>
        <begin position="382"/>
        <end position="459"/>
    </location>
</feature>
<evidence type="ECO:0000256" key="11">
    <source>
        <dbReference type="ARBA" id="ARBA00081661"/>
    </source>
</evidence>
<dbReference type="Pfam" id="PF16757">
    <property type="entry name" value="Fucosidase_C"/>
    <property type="match status" value="1"/>
</dbReference>
<comment type="function">
    <text evidence="3">Alpha-L-fucosidase is responsible for hydrolyzing the alpha-1,6-linked fucose joined to the reducing-end N-acetylglucosamine of the carbohydrate moieties of glycoproteins.</text>
</comment>
<accession>A0AAN9TQQ3</accession>
<dbReference type="SUPFAM" id="SSF51445">
    <property type="entry name" value="(Trans)glycosidases"/>
    <property type="match status" value="1"/>
</dbReference>
<comment type="caution">
    <text evidence="16">The sequence shown here is derived from an EMBL/GenBank/DDBJ whole genome shotgun (WGS) entry which is preliminary data.</text>
</comment>
<dbReference type="PRINTS" id="PR00741">
    <property type="entry name" value="GLHYDRLASE29"/>
</dbReference>
<evidence type="ECO:0000256" key="12">
    <source>
        <dbReference type="PIRNR" id="PIRNR001092"/>
    </source>
</evidence>
<dbReference type="InterPro" id="IPR016286">
    <property type="entry name" value="FUC_metazoa-typ"/>
</dbReference>
<protein>
    <recommendedName>
        <fullName evidence="10">Putative alpha-L-fucosidase</fullName>
        <ecNumber evidence="5">3.2.1.51</ecNumber>
    </recommendedName>
    <alternativeName>
        <fullName evidence="11">Alpha-L-fucoside fucohydrolase</fullName>
    </alternativeName>
</protein>
<comment type="catalytic activity">
    <reaction evidence="2">
        <text>a neolactoside IV(2)-alpha-Fuc-nLc4Cer(d18:0) + H2O = a neolactoside nLc4Cer(d18:0) + L-fucose</text>
        <dbReference type="Rhea" id="RHEA:49308"/>
        <dbReference type="ChEBI" id="CHEBI:2181"/>
        <dbReference type="ChEBI" id="CHEBI:15377"/>
        <dbReference type="ChEBI" id="CHEBI:91119"/>
        <dbReference type="ChEBI" id="CHEBI:91121"/>
    </reaction>
    <physiologicalReaction direction="left-to-right" evidence="2">
        <dbReference type="Rhea" id="RHEA:49309"/>
    </physiologicalReaction>
</comment>
<keyword evidence="9 12" id="KW-0326">Glycosidase</keyword>
<dbReference type="EMBL" id="JBBCAQ010000006">
    <property type="protein sequence ID" value="KAK7603142.1"/>
    <property type="molecule type" value="Genomic_DNA"/>
</dbReference>
<dbReference type="InterPro" id="IPR017853">
    <property type="entry name" value="GH"/>
</dbReference>
<dbReference type="PIRSF" id="PIRSF001092">
    <property type="entry name" value="Alpha-L-fucosidase"/>
    <property type="match status" value="1"/>
</dbReference>
<dbReference type="GO" id="GO:0016139">
    <property type="term" value="P:glycoside catabolic process"/>
    <property type="evidence" value="ECO:0007669"/>
    <property type="project" value="TreeGrafter"/>
</dbReference>
<sequence length="479" mass="55384">MMVSKPLILIAHFIVAASLSTLISLLMLTSGSESSSAEPYKPTWESLDARPLPKWYDEDKFGIFIHWGVFSVPAMGEWFWYNWKEYKDPKAVEYMKRNQKPDFSYQDFARDFTAENFNATQWASLFAASGARYVVLTSKHHEGYALWPSTFSFSWNSVDVGPHRNIVDELATAIRNRTNLKFGLYHSRYEWFNPLYLDDKKSNFTKSRFVDYKTGAELYELVEEFKPEIIWSDGEWEAPDTYWKSKEFLAWLYNDSPVKETVVVNDRWGSETLCKHGGFLTCKDRYTPGHLLPRKWENCMTIDKKSWGYRKHANIEDYYTSHELIKILVETVALGGNLLLNVGPTHTGDISPIFQERLHDIGKWLSVNEEGIYGTNPWTTCQNDTENGNIWYTTKKYGTQEQVLFAIFLQWPETGILKMKCVTSLQSTTVIRLLGIDANLKWHSTESSTEVVLPNKAKTEDCLLESSKGMVKNEVARKL</sequence>
<evidence type="ECO:0000259" key="14">
    <source>
        <dbReference type="Pfam" id="PF01120"/>
    </source>
</evidence>
<evidence type="ECO:0000256" key="4">
    <source>
        <dbReference type="ARBA" id="ARBA00007951"/>
    </source>
</evidence>
<dbReference type="PANTHER" id="PTHR10030">
    <property type="entry name" value="ALPHA-L-FUCOSIDASE"/>
    <property type="match status" value="1"/>
</dbReference>
<gene>
    <name evidence="16" type="ORF">V9T40_003141</name>
</gene>
<name>A0AAN9TQQ3_9HEMI</name>
<reference evidence="16 17" key="1">
    <citation type="submission" date="2024-03" db="EMBL/GenBank/DDBJ databases">
        <title>Adaptation during the transition from Ophiocordyceps entomopathogen to insect associate is accompanied by gene loss and intensified selection.</title>
        <authorList>
            <person name="Ward C.M."/>
            <person name="Onetto C.A."/>
            <person name="Borneman A.R."/>
        </authorList>
    </citation>
    <scope>NUCLEOTIDE SEQUENCE [LARGE SCALE GENOMIC DNA]</scope>
    <source>
        <strain evidence="16">AWRI1</strain>
        <tissue evidence="16">Single Adult Female</tissue>
    </source>
</reference>
<evidence type="ECO:0000259" key="15">
    <source>
        <dbReference type="Pfam" id="PF16757"/>
    </source>
</evidence>
<evidence type="ECO:0000256" key="6">
    <source>
        <dbReference type="ARBA" id="ARBA00022729"/>
    </source>
</evidence>
<evidence type="ECO:0000256" key="1">
    <source>
        <dbReference type="ARBA" id="ARBA00000321"/>
    </source>
</evidence>
<keyword evidence="6" id="KW-0732">Signal</keyword>
<evidence type="ECO:0000256" key="7">
    <source>
        <dbReference type="ARBA" id="ARBA00022801"/>
    </source>
</evidence>
<dbReference type="Gene3D" id="2.60.40.1180">
    <property type="entry name" value="Golgi alpha-mannosidase II"/>
    <property type="match status" value="1"/>
</dbReference>
<dbReference type="SMART" id="SM00812">
    <property type="entry name" value="Alpha_L_fucos"/>
    <property type="match status" value="1"/>
</dbReference>
<comment type="similarity">
    <text evidence="4 12">Belongs to the glycosyl hydrolase 29 family.</text>
</comment>
<evidence type="ECO:0000256" key="9">
    <source>
        <dbReference type="ARBA" id="ARBA00023295"/>
    </source>
</evidence>
<feature type="site" description="May be important for catalysis" evidence="13">
    <location>
        <position position="299"/>
    </location>
</feature>
<dbReference type="InterPro" id="IPR000933">
    <property type="entry name" value="Glyco_hydro_29"/>
</dbReference>
<dbReference type="PROSITE" id="PS00385">
    <property type="entry name" value="ALPHA_L_FUCOSIDASE"/>
    <property type="match status" value="1"/>
</dbReference>
<evidence type="ECO:0000256" key="5">
    <source>
        <dbReference type="ARBA" id="ARBA00012662"/>
    </source>
</evidence>
<dbReference type="InterPro" id="IPR013780">
    <property type="entry name" value="Glyco_hydro_b"/>
</dbReference>
<dbReference type="Pfam" id="PF01120">
    <property type="entry name" value="Alpha_L_fucos"/>
    <property type="match status" value="1"/>
</dbReference>
<keyword evidence="17" id="KW-1185">Reference proteome</keyword>
<evidence type="ECO:0000256" key="3">
    <source>
        <dbReference type="ARBA" id="ARBA00004071"/>
    </source>
</evidence>
<dbReference type="Proteomes" id="UP001367676">
    <property type="component" value="Unassembled WGS sequence"/>
</dbReference>
<keyword evidence="7 12" id="KW-0378">Hydrolase</keyword>
<dbReference type="AlphaFoldDB" id="A0AAN9TQQ3"/>
<evidence type="ECO:0000313" key="16">
    <source>
        <dbReference type="EMBL" id="KAK7603142.1"/>
    </source>
</evidence>
<dbReference type="FunFam" id="3.20.20.80:FF:000027">
    <property type="entry name" value="Alpha-L-fucosidase"/>
    <property type="match status" value="1"/>
</dbReference>
<dbReference type="GO" id="GO:0006004">
    <property type="term" value="P:fucose metabolic process"/>
    <property type="evidence" value="ECO:0007669"/>
    <property type="project" value="InterPro"/>
</dbReference>
<dbReference type="EC" id="3.2.1.51" evidence="5"/>
<dbReference type="Gene3D" id="3.20.20.80">
    <property type="entry name" value="Glycosidases"/>
    <property type="match status" value="1"/>
</dbReference>
<dbReference type="InterPro" id="IPR018526">
    <property type="entry name" value="Glyco_hydro_29_CS"/>
</dbReference>